<dbReference type="Proteomes" id="UP000799766">
    <property type="component" value="Unassembled WGS sequence"/>
</dbReference>
<keyword evidence="3" id="KW-1185">Reference proteome</keyword>
<feature type="region of interest" description="Disordered" evidence="1">
    <location>
        <begin position="73"/>
        <end position="162"/>
    </location>
</feature>
<protein>
    <submittedName>
        <fullName evidence="2">Uncharacterized protein</fullName>
    </submittedName>
</protein>
<gene>
    <name evidence="2" type="ORF">BDY21DRAFT_23871</name>
</gene>
<feature type="compositionally biased region" description="Basic and acidic residues" evidence="1">
    <location>
        <begin position="332"/>
        <end position="342"/>
    </location>
</feature>
<name>A0A6A6P0N0_9PEZI</name>
<feature type="compositionally biased region" description="Acidic residues" evidence="1">
    <location>
        <begin position="110"/>
        <end position="125"/>
    </location>
</feature>
<sequence length="342" mass="37579">MTMDGYRAHGAFGAPQVQPTSPPATPGTRSHPPRFPSKAASPTSPSSKRMGFVLLAHSPPIGVDKDAADKGYLYHSNSSLSDNLSSRASATTGSDEEVDVREGPEREEPSISEEDGFNDEEEEEDGDRKGNTSRRHPATTPLAEASFTIEEVSENDIGYDDSDTEVVHPTLVEDAQSDKAKEEDCDVDGPFLRTFNNLQCDADSESSDEEERRRRYERKKKRWSAGLYKRTHAQSVGSDSDPDDPECLDAHDVGSSARRLRRRVHGPGDRSSIVLDERPSIVVEEPEDGVSVTGPPSLPSDIEDFTLDALPFYPLDNRSMSVDSDPEDESDNDPHDESFVVK</sequence>
<reference evidence="2" key="1">
    <citation type="journal article" date="2020" name="Stud. Mycol.">
        <title>101 Dothideomycetes genomes: a test case for predicting lifestyles and emergence of pathogens.</title>
        <authorList>
            <person name="Haridas S."/>
            <person name="Albert R."/>
            <person name="Binder M."/>
            <person name="Bloem J."/>
            <person name="Labutti K."/>
            <person name="Salamov A."/>
            <person name="Andreopoulos B."/>
            <person name="Baker S."/>
            <person name="Barry K."/>
            <person name="Bills G."/>
            <person name="Bluhm B."/>
            <person name="Cannon C."/>
            <person name="Castanera R."/>
            <person name="Culley D."/>
            <person name="Daum C."/>
            <person name="Ezra D."/>
            <person name="Gonzalez J."/>
            <person name="Henrissat B."/>
            <person name="Kuo A."/>
            <person name="Liang C."/>
            <person name="Lipzen A."/>
            <person name="Lutzoni F."/>
            <person name="Magnuson J."/>
            <person name="Mondo S."/>
            <person name="Nolan M."/>
            <person name="Ohm R."/>
            <person name="Pangilinan J."/>
            <person name="Park H.-J."/>
            <person name="Ramirez L."/>
            <person name="Alfaro M."/>
            <person name="Sun H."/>
            <person name="Tritt A."/>
            <person name="Yoshinaga Y."/>
            <person name="Zwiers L.-H."/>
            <person name="Turgeon B."/>
            <person name="Goodwin S."/>
            <person name="Spatafora J."/>
            <person name="Crous P."/>
            <person name="Grigoriev I."/>
        </authorList>
    </citation>
    <scope>NUCLEOTIDE SEQUENCE</scope>
    <source>
        <strain evidence="2">ATCC 16933</strain>
    </source>
</reference>
<accession>A0A6A6P0N0</accession>
<evidence type="ECO:0000256" key="1">
    <source>
        <dbReference type="SAM" id="MobiDB-lite"/>
    </source>
</evidence>
<dbReference type="AlphaFoldDB" id="A0A6A6P0N0"/>
<feature type="compositionally biased region" description="Basic and acidic residues" evidence="1">
    <location>
        <begin position="100"/>
        <end position="109"/>
    </location>
</feature>
<feature type="compositionally biased region" description="Acidic residues" evidence="1">
    <location>
        <begin position="151"/>
        <end position="162"/>
    </location>
</feature>
<feature type="compositionally biased region" description="Low complexity" evidence="1">
    <location>
        <begin position="76"/>
        <end position="90"/>
    </location>
</feature>
<feature type="region of interest" description="Disordered" evidence="1">
    <location>
        <begin position="198"/>
        <end position="302"/>
    </location>
</feature>
<organism evidence="2 3">
    <name type="scientific">Lineolata rhizophorae</name>
    <dbReference type="NCBI Taxonomy" id="578093"/>
    <lineage>
        <taxon>Eukaryota</taxon>
        <taxon>Fungi</taxon>
        <taxon>Dikarya</taxon>
        <taxon>Ascomycota</taxon>
        <taxon>Pezizomycotina</taxon>
        <taxon>Dothideomycetes</taxon>
        <taxon>Dothideomycetes incertae sedis</taxon>
        <taxon>Lineolatales</taxon>
        <taxon>Lineolataceae</taxon>
        <taxon>Lineolata</taxon>
    </lineage>
</organism>
<evidence type="ECO:0000313" key="2">
    <source>
        <dbReference type="EMBL" id="KAF2457364.1"/>
    </source>
</evidence>
<evidence type="ECO:0000313" key="3">
    <source>
        <dbReference type="Proteomes" id="UP000799766"/>
    </source>
</evidence>
<feature type="compositionally biased region" description="Low complexity" evidence="1">
    <location>
        <begin position="36"/>
        <end position="48"/>
    </location>
</feature>
<dbReference type="EMBL" id="MU001680">
    <property type="protein sequence ID" value="KAF2457364.1"/>
    <property type="molecule type" value="Genomic_DNA"/>
</dbReference>
<feature type="region of interest" description="Disordered" evidence="1">
    <location>
        <begin position="316"/>
        <end position="342"/>
    </location>
</feature>
<dbReference type="OrthoDB" id="4186058at2759"/>
<proteinExistence type="predicted"/>
<feature type="region of interest" description="Disordered" evidence="1">
    <location>
        <begin position="1"/>
        <end position="51"/>
    </location>
</feature>